<evidence type="ECO:0000313" key="2">
    <source>
        <dbReference type="EMBL" id="OGC88605.1"/>
    </source>
</evidence>
<dbReference type="SUPFAM" id="SSF53756">
    <property type="entry name" value="UDP-Glycosyltransferase/glycogen phosphorylase"/>
    <property type="match status" value="1"/>
</dbReference>
<dbReference type="EMBL" id="MEXB01000007">
    <property type="protein sequence ID" value="OGC88605.1"/>
    <property type="molecule type" value="Genomic_DNA"/>
</dbReference>
<dbReference type="Proteomes" id="UP000176568">
    <property type="component" value="Unassembled WGS sequence"/>
</dbReference>
<proteinExistence type="predicted"/>
<protein>
    <recommendedName>
        <fullName evidence="1">Glycosyltransferase subfamily 4-like N-terminal domain-containing protein</fullName>
    </recommendedName>
</protein>
<dbReference type="CDD" id="cd03801">
    <property type="entry name" value="GT4_PimA-like"/>
    <property type="match status" value="1"/>
</dbReference>
<reference evidence="2 3" key="1">
    <citation type="journal article" date="2016" name="Nat. Commun.">
        <title>Thousands of microbial genomes shed light on interconnected biogeochemical processes in an aquifer system.</title>
        <authorList>
            <person name="Anantharaman K."/>
            <person name="Brown C.T."/>
            <person name="Hug L.A."/>
            <person name="Sharon I."/>
            <person name="Castelle C.J."/>
            <person name="Probst A.J."/>
            <person name="Thomas B.C."/>
            <person name="Singh A."/>
            <person name="Wilkins M.J."/>
            <person name="Karaoz U."/>
            <person name="Brodie E.L."/>
            <person name="Williams K.H."/>
            <person name="Hubbard S.S."/>
            <person name="Banfield J.F."/>
        </authorList>
    </citation>
    <scope>NUCLEOTIDE SEQUENCE [LARGE SCALE GENOMIC DNA]</scope>
</reference>
<name>A0A1F4Y3Q8_9BACT</name>
<accession>A0A1F4Y3Q8</accession>
<gene>
    <name evidence="2" type="ORF">A2419_02985</name>
</gene>
<dbReference type="Pfam" id="PF13439">
    <property type="entry name" value="Glyco_transf_4"/>
    <property type="match status" value="1"/>
</dbReference>
<dbReference type="PANTHER" id="PTHR45947">
    <property type="entry name" value="SULFOQUINOVOSYL TRANSFERASE SQD2"/>
    <property type="match status" value="1"/>
</dbReference>
<dbReference type="PANTHER" id="PTHR45947:SF3">
    <property type="entry name" value="SULFOQUINOVOSYL TRANSFERASE SQD2"/>
    <property type="match status" value="1"/>
</dbReference>
<evidence type="ECO:0000259" key="1">
    <source>
        <dbReference type="Pfam" id="PF13439"/>
    </source>
</evidence>
<dbReference type="STRING" id="1797247.A2419_02985"/>
<dbReference type="GO" id="GO:0016757">
    <property type="term" value="F:glycosyltransferase activity"/>
    <property type="evidence" value="ECO:0007669"/>
    <property type="project" value="TreeGrafter"/>
</dbReference>
<evidence type="ECO:0000313" key="3">
    <source>
        <dbReference type="Proteomes" id="UP000176568"/>
    </source>
</evidence>
<organism evidence="2 3">
    <name type="scientific">Candidatus Adlerbacteria bacterium RIFOXYC1_FULL_48_26</name>
    <dbReference type="NCBI Taxonomy" id="1797247"/>
    <lineage>
        <taxon>Bacteria</taxon>
        <taxon>Candidatus Adleribacteriota</taxon>
    </lineage>
</organism>
<dbReference type="AlphaFoldDB" id="A0A1F4Y3Q8"/>
<dbReference type="Gene3D" id="3.40.50.2000">
    <property type="entry name" value="Glycogen Phosphorylase B"/>
    <property type="match status" value="2"/>
</dbReference>
<comment type="caution">
    <text evidence="2">The sequence shown here is derived from an EMBL/GenBank/DDBJ whole genome shotgun (WGS) entry which is preliminary data.</text>
</comment>
<dbReference type="Pfam" id="PF13692">
    <property type="entry name" value="Glyco_trans_1_4"/>
    <property type="match status" value="1"/>
</dbReference>
<feature type="domain" description="Glycosyltransferase subfamily 4-like N-terminal" evidence="1">
    <location>
        <begin position="48"/>
        <end position="148"/>
    </location>
</feature>
<sequence length="344" mass="38919">MKICLNAKFYKAFGGDNKIRGGLIAAIEHQKKILDLLQIPYTDNPNDDWDILVVNVPWPASMSLARKAKREGKKVIVWAHVSAEDLFQSVRIFQLFTFLKPLVWKYLIHSFNQGDLIMCPSNYTKNVMLKFGLPEHKLIVQTNGIDTAEFHKDEARRQKYRTDLKINTLAVGMVGLVLPERKGVDTFIALGKTFPEHQFFWFGKIFSSALVAPVSTDQPNVHFTGFVDDILAAINSIDIFVFPSREENQGIAILEAAAVGLPILVRNLPAYEGWLVHEQNCLIAKSEEEFAIHLKRLFEDAELRERLSKAALVLAQEQSLESQTQVMKKIYEGLVSTPALEPAR</sequence>
<dbReference type="InterPro" id="IPR028098">
    <property type="entry name" value="Glyco_trans_4-like_N"/>
</dbReference>
<dbReference type="InterPro" id="IPR050194">
    <property type="entry name" value="Glycosyltransferase_grp1"/>
</dbReference>